<feature type="transmembrane region" description="Helical" evidence="1">
    <location>
        <begin position="475"/>
        <end position="497"/>
    </location>
</feature>
<evidence type="ECO:0008006" key="4">
    <source>
        <dbReference type="Google" id="ProtNLM"/>
    </source>
</evidence>
<reference evidence="2 3" key="1">
    <citation type="submission" date="2020-12" db="EMBL/GenBank/DDBJ databases">
        <authorList>
            <person name="Zhou J."/>
        </authorList>
    </citation>
    <scope>NUCLEOTIDE SEQUENCE [LARGE SCALE GENOMIC DNA]</scope>
    <source>
        <strain evidence="2 3">CCUG 61299</strain>
    </source>
</reference>
<accession>A0A7T7S2G3</accession>
<organism evidence="2 3">
    <name type="scientific">Actinomyces weissii</name>
    <dbReference type="NCBI Taxonomy" id="675090"/>
    <lineage>
        <taxon>Bacteria</taxon>
        <taxon>Bacillati</taxon>
        <taxon>Actinomycetota</taxon>
        <taxon>Actinomycetes</taxon>
        <taxon>Actinomycetales</taxon>
        <taxon>Actinomycetaceae</taxon>
        <taxon>Actinomyces</taxon>
    </lineage>
</organism>
<keyword evidence="1" id="KW-1133">Transmembrane helix</keyword>
<dbReference type="RefSeq" id="WP_200276409.1">
    <property type="nucleotide sequence ID" value="NZ_CP066802.1"/>
</dbReference>
<dbReference type="AlphaFoldDB" id="A0A7T7S2G3"/>
<dbReference type="EMBL" id="CP066802">
    <property type="protein sequence ID" value="QQM67650.1"/>
    <property type="molecule type" value="Genomic_DNA"/>
</dbReference>
<keyword evidence="1" id="KW-0812">Transmembrane</keyword>
<evidence type="ECO:0000313" key="2">
    <source>
        <dbReference type="EMBL" id="QQM67650.1"/>
    </source>
</evidence>
<dbReference type="Proteomes" id="UP000595895">
    <property type="component" value="Chromosome"/>
</dbReference>
<protein>
    <recommendedName>
        <fullName evidence="4">CorA-like Mg2+ transporter protein</fullName>
    </recommendedName>
</protein>
<proteinExistence type="predicted"/>
<sequence>MPTTPTLPGSGATLGLQITKEDNNAPRLVIVVPWEVPGTWEQWRELLQPGPVVISSAEGAPVTYDAASRRLREPVRRRLLSPQHRRHLLPAQPVPLFLRDKDRRAPGSRPELEVLACDVLHVETIRPAIADQESPHDAPAQETTRLLLALHTVLHEPTATEAFSWVRGIMREPAGRRELERTAGDVVATCLPEPVDRNQVGHGYGATEADGSVAAAPYCMTYVPKDRALNPGAQCEGNTVPNQFPADVAPAQVSAWLWGELPRRGGKRFEDADAAELLGQVHQLSRTWTAYAGSYGCAFIQLAHDSFRPLLHMEGRFLEAVLLMLLQRYRAASLMERLAAVQPHCAEQVDQVIDLDSQTVGFVVTEQWSTMTDNDPQLDGFLDYLLRTYRVALMVEEVRDQAHRLRENVLMRIGRAEQEAEEARARSSRVMEVALAVLTFVGMPLGIFMEVWANWEAAQGIGVRQHSILGHPVAWGWWLLGGLGASVVLGLLAWWLVMRWARSRWGR</sequence>
<evidence type="ECO:0000313" key="3">
    <source>
        <dbReference type="Proteomes" id="UP000595895"/>
    </source>
</evidence>
<gene>
    <name evidence="2" type="ORF">JG540_01830</name>
</gene>
<name>A0A7T7S2G3_9ACTO</name>
<keyword evidence="1" id="KW-0472">Membrane</keyword>
<feature type="transmembrane region" description="Helical" evidence="1">
    <location>
        <begin position="433"/>
        <end position="455"/>
    </location>
</feature>
<keyword evidence="3" id="KW-1185">Reference proteome</keyword>
<evidence type="ECO:0000256" key="1">
    <source>
        <dbReference type="SAM" id="Phobius"/>
    </source>
</evidence>
<dbReference type="KEGG" id="awe:JG540_01830"/>